<comment type="subcellular location">
    <subcellularLocation>
        <location evidence="1">Secreted</location>
    </subcellularLocation>
</comment>
<dbReference type="PANTHER" id="PTHR38340">
    <property type="entry name" value="S-LAYER PROTEIN"/>
    <property type="match status" value="1"/>
</dbReference>
<dbReference type="EMBL" id="JAAIVJ010000001">
    <property type="protein sequence ID" value="NEY88692.1"/>
    <property type="molecule type" value="Genomic_DNA"/>
</dbReference>
<evidence type="ECO:0000313" key="4">
    <source>
        <dbReference type="Proteomes" id="UP000477782"/>
    </source>
</evidence>
<keyword evidence="2" id="KW-0964">Secreted</keyword>
<dbReference type="Gene3D" id="2.160.20.160">
    <property type="match status" value="1"/>
</dbReference>
<evidence type="ECO:0000256" key="2">
    <source>
        <dbReference type="ARBA" id="ARBA00022525"/>
    </source>
</evidence>
<dbReference type="InterPro" id="IPR050557">
    <property type="entry name" value="RTX_toxin/Mannuronan_C5-epim"/>
</dbReference>
<reference evidence="3 4" key="1">
    <citation type="submission" date="2020-02" db="EMBL/GenBank/DDBJ databases">
        <authorList>
            <person name="Chen W.-M."/>
        </authorList>
    </citation>
    <scope>NUCLEOTIDE SEQUENCE [LARGE SCALE GENOMIC DNA]</scope>
    <source>
        <strain evidence="3 4">KMS-5</strain>
    </source>
</reference>
<accession>A0A6M0QQM9</accession>
<dbReference type="SUPFAM" id="SSF51120">
    <property type="entry name" value="beta-Roll"/>
    <property type="match status" value="5"/>
</dbReference>
<dbReference type="Gene3D" id="2.150.10.10">
    <property type="entry name" value="Serralysin-like metalloprotease, C-terminal"/>
    <property type="match status" value="4"/>
</dbReference>
<evidence type="ECO:0000256" key="1">
    <source>
        <dbReference type="ARBA" id="ARBA00004613"/>
    </source>
</evidence>
<dbReference type="GO" id="GO:0005576">
    <property type="term" value="C:extracellular region"/>
    <property type="evidence" value="ECO:0007669"/>
    <property type="project" value="UniProtKB-SubCell"/>
</dbReference>
<dbReference type="Proteomes" id="UP000477782">
    <property type="component" value="Unassembled WGS sequence"/>
</dbReference>
<protein>
    <submittedName>
        <fullName evidence="3">Calcium-binding protein</fullName>
    </submittedName>
</protein>
<organism evidence="3 4">
    <name type="scientific">Tabrizicola oligotrophica</name>
    <dbReference type="NCBI Taxonomy" id="2710650"/>
    <lineage>
        <taxon>Bacteria</taxon>
        <taxon>Pseudomonadati</taxon>
        <taxon>Pseudomonadota</taxon>
        <taxon>Alphaproteobacteria</taxon>
        <taxon>Rhodobacterales</taxon>
        <taxon>Paracoccaceae</taxon>
        <taxon>Tabrizicola</taxon>
    </lineage>
</organism>
<name>A0A6M0QQM9_9RHOB</name>
<dbReference type="GO" id="GO:0005509">
    <property type="term" value="F:calcium ion binding"/>
    <property type="evidence" value="ECO:0007669"/>
    <property type="project" value="InterPro"/>
</dbReference>
<dbReference type="InterPro" id="IPR001343">
    <property type="entry name" value="Hemolysn_Ca-bd"/>
</dbReference>
<dbReference type="PRINTS" id="PR00313">
    <property type="entry name" value="CABNDNGRPT"/>
</dbReference>
<gene>
    <name evidence="3" type="ORF">G4Z14_00130</name>
</gene>
<dbReference type="InterPro" id="IPR018511">
    <property type="entry name" value="Hemolysin-typ_Ca-bd_CS"/>
</dbReference>
<dbReference type="Pfam" id="PF00353">
    <property type="entry name" value="HemolysinCabind"/>
    <property type="match status" value="8"/>
</dbReference>
<dbReference type="RefSeq" id="WP_164622716.1">
    <property type="nucleotide sequence ID" value="NZ_JAAIVJ010000001.1"/>
</dbReference>
<keyword evidence="4" id="KW-1185">Reference proteome</keyword>
<dbReference type="PANTHER" id="PTHR38340:SF1">
    <property type="entry name" value="S-LAYER PROTEIN"/>
    <property type="match status" value="1"/>
</dbReference>
<dbReference type="AlphaFoldDB" id="A0A6M0QQM9"/>
<comment type="caution">
    <text evidence="3">The sequence shown here is derived from an EMBL/GenBank/DDBJ whole genome shotgun (WGS) entry which is preliminary data.</text>
</comment>
<evidence type="ECO:0000313" key="3">
    <source>
        <dbReference type="EMBL" id="NEY88692.1"/>
    </source>
</evidence>
<dbReference type="InterPro" id="IPR011049">
    <property type="entry name" value="Serralysin-like_metalloprot_C"/>
</dbReference>
<proteinExistence type="predicted"/>
<dbReference type="PROSITE" id="PS00330">
    <property type="entry name" value="HEMOLYSIN_CALCIUM"/>
    <property type="match status" value="6"/>
</dbReference>
<sequence length="726" mass="73683">MALITGTDLPDILTGTVDSDTLRGLLSDDILYGFDGHDLLEGGAGDDTLNGGSGNDTLDGGAGEDFFYGGSGIDTLSYRSGAAGLTLNLVDPSLSTGEATGDFFFSIEQFVLTGFNDIALGGRLSDNIRGGGGNDFLSGGGNADLLFGDAGVDTLEGGAGADVLDGGAGFDLASYAGANAALALNLVDGLLNGEAEGDQWIAIEGLRLSAFGDLVMLAGTIAHVEGGAGNDTLTGAALGDALYGGAGEDRLQGLAGNDRLYGGILTPGFSAELDQLYGGLGNDSLYGGLGNGMLDGGEGRDLLRGEAGDDTLVGGAGADVLNGGTGNDRVIYTSLVRLDMTDRTLSTGDALNDRLIDVEHVVFQAQGLHDYVGSAQAMTVEAGLGASVNALAGTGVETFIGMALVDFSAMAAGVAFSAAVDGVLHETGVLSGDTLQNCDRLIFTDFADQVTLTSRDGVTFLADFAGGADSLTLTGFGMRFDVDTGTGDDTVSGASMEADLVLGEGDDLVDVISWFGHYYGAHVYGGLGSDEIHLSNFGLTFVDAGDGDDLVDVDVISATSQISVLAGAGNDEITGSSFFGSYFGGEGDDLMNIFCLVIAGGSCGVDGGAGDDIINMTGITVDSQITGPTVTVIGGAGNDTINGLSSTPITHEVFEFGFDWGNDMLVGFDAALGDRILFRSVGGLEESTLDVTGDTSHTLLTYLDSTIYIENLNVADFNFGLVQFVT</sequence>